<sequence>MRFLFRAGVQDFCHWGVDFLVQQLNDADNKVAILALNVLDEACDDPDCFETLINLKPPLLKLGKPGKSLLLRFLSRTNGLNYLKEINFVEPEQKLWLGSENANYVISVENAISEALTPLIYRQREAADQSNNCVYLPPHFFGELAKTEEGCKILKQSGHFLTFVGIARDDAAHPLQRRAAIFAIGQIGSSTTGLQFLIEHNVVSLIVDLAEKSPCLSLRGTCFYALGMLSCIEQAAELLDRLGWESPIDLTSRISVPKNLVKSTFLKVVPYEYRGSWATSTLDIPNYATVDPMKQEIIGHVINLASHITAETASKNLKRLKQKNPEYFASGELLSVILTVMDSYRFRLGARRFIYDCFDTAIFSDDPYPYLETFHQQLQQNQQQQQQQNLNQNNHNGNGHQNGKLTTPSTPSKPTFNNNTTTTTTTPPVKQPSTTTTNCNIPSNNQQHTNGVVSAVAPKPTIHPVPTKTTTINTTNITPNPQPPSPTKKLAPSPTSTTSSTIPNNVSNQPTISIKPPSTTPAVNQ</sequence>
<feature type="compositionally biased region" description="Low complexity" evidence="1">
    <location>
        <begin position="466"/>
        <end position="479"/>
    </location>
</feature>
<comment type="caution">
    <text evidence="3">The sequence shown here is derived from an EMBL/GenBank/DDBJ whole genome shotgun (WGS) entry which is preliminary data.</text>
</comment>
<dbReference type="SMART" id="SM01310">
    <property type="entry name" value="RICTOR_V"/>
    <property type="match status" value="1"/>
</dbReference>
<reference evidence="3 4" key="1">
    <citation type="journal article" date="2011" name="Genome Res.">
        <title>Phylogeny-wide analysis of social amoeba genomes highlights ancient origins for complex intercellular communication.</title>
        <authorList>
            <person name="Heidel A.J."/>
            <person name="Lawal H.M."/>
            <person name="Felder M."/>
            <person name="Schilde C."/>
            <person name="Helps N.R."/>
            <person name="Tunggal B."/>
            <person name="Rivero F."/>
            <person name="John U."/>
            <person name="Schleicher M."/>
            <person name="Eichinger L."/>
            <person name="Platzer M."/>
            <person name="Noegel A.A."/>
            <person name="Schaap P."/>
            <person name="Gloeckner G."/>
        </authorList>
    </citation>
    <scope>NUCLEOTIDE SEQUENCE [LARGE SCALE GENOMIC DNA]</scope>
    <source>
        <strain evidence="4">ATCC 26659 / Pp 5 / PN500</strain>
    </source>
</reference>
<dbReference type="InterPro" id="IPR016024">
    <property type="entry name" value="ARM-type_fold"/>
</dbReference>
<dbReference type="InterPro" id="IPR029452">
    <property type="entry name" value="RICTOR_V"/>
</dbReference>
<gene>
    <name evidence="3" type="ORF">PPL_02310</name>
</gene>
<proteinExistence type="predicted"/>
<feature type="compositionally biased region" description="Low complexity" evidence="1">
    <location>
        <begin position="510"/>
        <end position="525"/>
    </location>
</feature>
<feature type="region of interest" description="Disordered" evidence="1">
    <location>
        <begin position="378"/>
        <end position="525"/>
    </location>
</feature>
<dbReference type="GO" id="GO:0031932">
    <property type="term" value="C:TORC2 complex"/>
    <property type="evidence" value="ECO:0007669"/>
    <property type="project" value="InterPro"/>
</dbReference>
<protein>
    <submittedName>
        <fullName evidence="3">Cytosolic regulator of adenylyl cyclase</fullName>
    </submittedName>
</protein>
<dbReference type="PANTHER" id="PTHR13298:SF11">
    <property type="entry name" value="RAPAMYCIN-INSENSITIVE COMPANION OF MTOR"/>
    <property type="match status" value="1"/>
</dbReference>
<dbReference type="GeneID" id="31357835"/>
<dbReference type="InterPro" id="IPR029453">
    <property type="entry name" value="Rictor_IV"/>
</dbReference>
<evidence type="ECO:0000313" key="4">
    <source>
        <dbReference type="Proteomes" id="UP000001396"/>
    </source>
</evidence>
<dbReference type="GO" id="GO:0038203">
    <property type="term" value="P:TORC2 signaling"/>
    <property type="evidence" value="ECO:0007669"/>
    <property type="project" value="TreeGrafter"/>
</dbReference>
<dbReference type="OMA" id="NWISGER"/>
<name>D3B1Y5_HETP5</name>
<evidence type="ECO:0000313" key="3">
    <source>
        <dbReference type="EMBL" id="EFA85309.1"/>
    </source>
</evidence>
<dbReference type="Proteomes" id="UP000001396">
    <property type="component" value="Unassembled WGS sequence"/>
</dbReference>
<dbReference type="InterPro" id="IPR011989">
    <property type="entry name" value="ARM-like"/>
</dbReference>
<organism evidence="3 4">
    <name type="scientific">Heterostelium pallidum (strain ATCC 26659 / Pp 5 / PN500)</name>
    <name type="common">Cellular slime mold</name>
    <name type="synonym">Polysphondylium pallidum</name>
    <dbReference type="NCBI Taxonomy" id="670386"/>
    <lineage>
        <taxon>Eukaryota</taxon>
        <taxon>Amoebozoa</taxon>
        <taxon>Evosea</taxon>
        <taxon>Eumycetozoa</taxon>
        <taxon>Dictyostelia</taxon>
        <taxon>Acytosteliales</taxon>
        <taxon>Acytosteliaceae</taxon>
        <taxon>Heterostelium</taxon>
    </lineage>
</organism>
<feature type="domain" description="Rapamycin-insensitive companion of mTOR" evidence="2">
    <location>
        <begin position="174"/>
        <end position="246"/>
    </location>
</feature>
<evidence type="ECO:0000259" key="2">
    <source>
        <dbReference type="SMART" id="SM01310"/>
    </source>
</evidence>
<dbReference type="EMBL" id="ADBJ01000008">
    <property type="protein sequence ID" value="EFA85309.1"/>
    <property type="molecule type" value="Genomic_DNA"/>
</dbReference>
<dbReference type="Pfam" id="PF14663">
    <property type="entry name" value="RasGEF_N_2"/>
    <property type="match status" value="1"/>
</dbReference>
<dbReference type="SMART" id="SM01303">
    <property type="entry name" value="RasGEF_N_2"/>
    <property type="match status" value="1"/>
</dbReference>
<dbReference type="SUPFAM" id="SSF48371">
    <property type="entry name" value="ARM repeat"/>
    <property type="match status" value="1"/>
</dbReference>
<dbReference type="STRING" id="670386.D3B1Y5"/>
<dbReference type="InterPro" id="IPR028268">
    <property type="entry name" value="Pianissimo_fam"/>
</dbReference>
<dbReference type="RefSeq" id="XP_020437418.1">
    <property type="nucleotide sequence ID" value="XM_020573301.1"/>
</dbReference>
<keyword evidence="4" id="KW-1185">Reference proteome</keyword>
<dbReference type="InParanoid" id="D3B1Y5"/>
<feature type="compositionally biased region" description="Low complexity" evidence="1">
    <location>
        <begin position="487"/>
        <end position="501"/>
    </location>
</feature>
<dbReference type="Pfam" id="PF14668">
    <property type="entry name" value="RICTOR_V"/>
    <property type="match status" value="1"/>
</dbReference>
<dbReference type="PANTHER" id="PTHR13298">
    <property type="entry name" value="CYTOSOLIC REGULATOR PIANISSIMO"/>
    <property type="match status" value="1"/>
</dbReference>
<dbReference type="AlphaFoldDB" id="D3B1Y5"/>
<evidence type="ECO:0000256" key="1">
    <source>
        <dbReference type="SAM" id="MobiDB-lite"/>
    </source>
</evidence>
<dbReference type="Gene3D" id="1.25.10.10">
    <property type="entry name" value="Leucine-rich Repeat Variant"/>
    <property type="match status" value="1"/>
</dbReference>
<feature type="compositionally biased region" description="Polar residues" evidence="1">
    <location>
        <begin position="438"/>
        <end position="452"/>
    </location>
</feature>
<feature type="compositionally biased region" description="Low complexity" evidence="1">
    <location>
        <begin position="378"/>
        <end position="437"/>
    </location>
</feature>
<accession>D3B1Y5</accession>